<dbReference type="OMA" id="YEDNVIC"/>
<dbReference type="Gene3D" id="3.40.50.150">
    <property type="entry name" value="Vaccinia Virus protein VP39"/>
    <property type="match status" value="1"/>
</dbReference>
<dbReference type="PANTHER" id="PTHR43317:SF1">
    <property type="entry name" value="THERMOSPERMINE SYNTHASE ACAULIS5"/>
    <property type="match status" value="1"/>
</dbReference>
<organism evidence="2 3">
    <name type="scientific">Kalanchoe fedtschenkoi</name>
    <name type="common">Lavender scallops</name>
    <name type="synonym">South American air plant</name>
    <dbReference type="NCBI Taxonomy" id="63787"/>
    <lineage>
        <taxon>Eukaryota</taxon>
        <taxon>Viridiplantae</taxon>
        <taxon>Streptophyta</taxon>
        <taxon>Embryophyta</taxon>
        <taxon>Tracheophyta</taxon>
        <taxon>Spermatophyta</taxon>
        <taxon>Magnoliopsida</taxon>
        <taxon>eudicotyledons</taxon>
        <taxon>Gunneridae</taxon>
        <taxon>Pentapetalae</taxon>
        <taxon>Saxifragales</taxon>
        <taxon>Crassulaceae</taxon>
        <taxon>Kalanchoe</taxon>
    </lineage>
</organism>
<reference evidence="2" key="1">
    <citation type="submission" date="2021-01" db="UniProtKB">
        <authorList>
            <consortium name="EnsemblPlants"/>
        </authorList>
    </citation>
    <scope>IDENTIFICATION</scope>
</reference>
<proteinExistence type="predicted"/>
<dbReference type="GO" id="GO:0010487">
    <property type="term" value="F:thermospermine synthase activity"/>
    <property type="evidence" value="ECO:0007669"/>
    <property type="project" value="TreeGrafter"/>
</dbReference>
<name>A0A7N0RHI6_KALFE</name>
<dbReference type="Gramene" id="Kaladp0011s0582.1.v1.1">
    <property type="protein sequence ID" value="Kaladp0011s0582.1.v1.1.CDS.1"/>
    <property type="gene ID" value="Kaladp0011s0582.v1.1"/>
</dbReference>
<dbReference type="PANTHER" id="PTHR43317">
    <property type="entry name" value="THERMOSPERMINE SYNTHASE ACAULIS5"/>
    <property type="match status" value="1"/>
</dbReference>
<protein>
    <recommendedName>
        <fullName evidence="4">Methyltransferase-like protein 13</fullName>
    </recommendedName>
</protein>
<dbReference type="EnsemblPlants" id="Kaladp0011s0582.1.v1.1">
    <property type="protein sequence ID" value="Kaladp0011s0582.1.v1.1.CDS.1"/>
    <property type="gene ID" value="Kaladp0011s0582.v1.1"/>
</dbReference>
<evidence type="ECO:0008006" key="4">
    <source>
        <dbReference type="Google" id="ProtNLM"/>
    </source>
</evidence>
<evidence type="ECO:0000256" key="1">
    <source>
        <dbReference type="ARBA" id="ARBA00023115"/>
    </source>
</evidence>
<accession>A0A7N0RHI6</accession>
<keyword evidence="3" id="KW-1185">Reference proteome</keyword>
<dbReference type="InterPro" id="IPR029063">
    <property type="entry name" value="SAM-dependent_MTases_sf"/>
</dbReference>
<dbReference type="GO" id="GO:0006596">
    <property type="term" value="P:polyamine biosynthetic process"/>
    <property type="evidence" value="ECO:0007669"/>
    <property type="project" value="UniProtKB-KW"/>
</dbReference>
<evidence type="ECO:0000313" key="2">
    <source>
        <dbReference type="EnsemblPlants" id="Kaladp0011s0582.1.v1.1.CDS.1"/>
    </source>
</evidence>
<sequence length="471" mass="52284">MAMDLSKFETLTPSLFTTFTIPNPISSTAAPLRIAVLDSPAPPPSHPPQIAAMIVPSRRERDWNFSTESGQLQLLYNSPGISRLVLVGNVPESADDSTVIYNRCSENDCVISEEDLIPLLVALSPKASFVNGYVDVPFLSYEDDLIASVVLEKCVGPFVGEMLVEDVEIEIKTDAEVNSGEGFKKREFRRRLRFRRMPNFVQTEIRIVPGREVGQEEHLGVCNFEFHVDLEALVHPYLGPMAASLKLISDCIEEKMRVGVRPRALCVGVGGGALLGFLKMQLDFIVVGIEVDEEVLRVSKDYFGMVEDEHLQLCVRDGMQELKRYGCTDEHSFGVHDAGGGVCCNGLGCKPKFDVIMVDLDSEDPMHGLMAPPVPFVQRSVLKDVKLALQKTGILVVNVIPPDDCYYKSLTNDFREIFADLYEIDVGNEENFVLIASASPVEPVSNNNNSYIVKKLKHPSLSQYAERIKKI</sequence>
<keyword evidence="1" id="KW-0620">Polyamine biosynthesis</keyword>
<dbReference type="SUPFAM" id="SSF53335">
    <property type="entry name" value="S-adenosyl-L-methionine-dependent methyltransferases"/>
    <property type="match status" value="1"/>
</dbReference>
<dbReference type="AlphaFoldDB" id="A0A7N0RHI6"/>
<dbReference type="Proteomes" id="UP000594263">
    <property type="component" value="Unplaced"/>
</dbReference>
<evidence type="ECO:0000313" key="3">
    <source>
        <dbReference type="Proteomes" id="UP000594263"/>
    </source>
</evidence>